<gene>
    <name evidence="2" type="ORF">PCOR1329_LOCUS34434</name>
</gene>
<feature type="signal peptide" evidence="1">
    <location>
        <begin position="1"/>
        <end position="19"/>
    </location>
</feature>
<comment type="caution">
    <text evidence="2">The sequence shown here is derived from an EMBL/GenBank/DDBJ whole genome shotgun (WGS) entry which is preliminary data.</text>
</comment>
<feature type="chain" id="PRO_5047318101" evidence="1">
    <location>
        <begin position="20"/>
        <end position="136"/>
    </location>
</feature>
<keyword evidence="1" id="KW-0732">Signal</keyword>
<organism evidence="2 3">
    <name type="scientific">Prorocentrum cordatum</name>
    <dbReference type="NCBI Taxonomy" id="2364126"/>
    <lineage>
        <taxon>Eukaryota</taxon>
        <taxon>Sar</taxon>
        <taxon>Alveolata</taxon>
        <taxon>Dinophyceae</taxon>
        <taxon>Prorocentrales</taxon>
        <taxon>Prorocentraceae</taxon>
        <taxon>Prorocentrum</taxon>
    </lineage>
</organism>
<dbReference type="EMBL" id="CAUYUJ010014228">
    <property type="protein sequence ID" value="CAK0838490.1"/>
    <property type="molecule type" value="Genomic_DNA"/>
</dbReference>
<keyword evidence="3" id="KW-1185">Reference proteome</keyword>
<protein>
    <submittedName>
        <fullName evidence="2">Uncharacterized protein</fullName>
    </submittedName>
</protein>
<accession>A0ABN9T168</accession>
<dbReference type="Proteomes" id="UP001189429">
    <property type="component" value="Unassembled WGS sequence"/>
</dbReference>
<proteinExistence type="predicted"/>
<name>A0ABN9T168_9DINO</name>
<evidence type="ECO:0000313" key="3">
    <source>
        <dbReference type="Proteomes" id="UP001189429"/>
    </source>
</evidence>
<reference evidence="2" key="1">
    <citation type="submission" date="2023-10" db="EMBL/GenBank/DDBJ databases">
        <authorList>
            <person name="Chen Y."/>
            <person name="Shah S."/>
            <person name="Dougan E. K."/>
            <person name="Thang M."/>
            <person name="Chan C."/>
        </authorList>
    </citation>
    <scope>NUCLEOTIDE SEQUENCE [LARGE SCALE GENOMIC DNA]</scope>
</reference>
<evidence type="ECO:0000313" key="2">
    <source>
        <dbReference type="EMBL" id="CAK0838490.1"/>
    </source>
</evidence>
<evidence type="ECO:0000256" key="1">
    <source>
        <dbReference type="SAM" id="SignalP"/>
    </source>
</evidence>
<sequence>MRQAISLYGLACCLLLKRGAPLGLGLGSERSAASRRLPARWNASEVQGRLGFLTSGAYTRSGKADSFYEYRLPDGRDSFKPKHFSQEDLRQCLSDKWVHFFGDSRLRFLYASTIAYLFGPEQLDQASGETRAGALQ</sequence>